<dbReference type="RefSeq" id="WP_189570879.1">
    <property type="nucleotide sequence ID" value="NZ_BMXI01000011.1"/>
</dbReference>
<evidence type="ECO:0000313" key="3">
    <source>
        <dbReference type="Proteomes" id="UP000644507"/>
    </source>
</evidence>
<evidence type="ECO:0000313" key="2">
    <source>
        <dbReference type="EMBL" id="GHC58867.1"/>
    </source>
</evidence>
<gene>
    <name evidence="2" type="ORF">GCM10007100_27490</name>
</gene>
<name>A0A918WMI7_9BACT</name>
<organism evidence="2 3">
    <name type="scientific">Roseibacillus persicicus</name>
    <dbReference type="NCBI Taxonomy" id="454148"/>
    <lineage>
        <taxon>Bacteria</taxon>
        <taxon>Pseudomonadati</taxon>
        <taxon>Verrucomicrobiota</taxon>
        <taxon>Verrucomicrobiia</taxon>
        <taxon>Verrucomicrobiales</taxon>
        <taxon>Verrucomicrobiaceae</taxon>
        <taxon>Roseibacillus</taxon>
    </lineage>
</organism>
<accession>A0A918WMI7</accession>
<keyword evidence="3" id="KW-1185">Reference proteome</keyword>
<evidence type="ECO:0000256" key="1">
    <source>
        <dbReference type="SAM" id="MobiDB-lite"/>
    </source>
</evidence>
<dbReference type="Proteomes" id="UP000644507">
    <property type="component" value="Unassembled WGS sequence"/>
</dbReference>
<comment type="caution">
    <text evidence="2">The sequence shown here is derived from an EMBL/GenBank/DDBJ whole genome shotgun (WGS) entry which is preliminary data.</text>
</comment>
<feature type="region of interest" description="Disordered" evidence="1">
    <location>
        <begin position="162"/>
        <end position="202"/>
    </location>
</feature>
<proteinExistence type="predicted"/>
<protein>
    <recommendedName>
        <fullName evidence="4">PEP-CTERM protein-sorting domain-containing protein</fullName>
    </recommendedName>
</protein>
<sequence>MKVETPPLALAISLIPLGTLQLDAAASFINWDGVTIAGNSRTTPSVSTIQWNLGDEFPSHPYYQNLDVVVTYSETDRDNDMIVHSGEIGGGLLVEIRDRGISTINLQFFETGTTNPFTFLQGDLVLYFEDVEAQGSSNPENGEELRLSTGLNSIDYIGTNIIPGGTPGGDPSQATDSVLSSDGLTVSGNAGRSNTSESAYSGKFSGDLSDLTLDITTTSGTSAFRSSYTLGVVESEVVIPEPSTAILAMLAAPVLLRRRR</sequence>
<evidence type="ECO:0008006" key="4">
    <source>
        <dbReference type="Google" id="ProtNLM"/>
    </source>
</evidence>
<dbReference type="AlphaFoldDB" id="A0A918WMI7"/>
<dbReference type="EMBL" id="BMXI01000011">
    <property type="protein sequence ID" value="GHC58867.1"/>
    <property type="molecule type" value="Genomic_DNA"/>
</dbReference>
<feature type="compositionally biased region" description="Polar residues" evidence="1">
    <location>
        <begin position="172"/>
        <end position="199"/>
    </location>
</feature>
<reference evidence="2" key="2">
    <citation type="submission" date="2020-09" db="EMBL/GenBank/DDBJ databases">
        <authorList>
            <person name="Sun Q."/>
            <person name="Kim S."/>
        </authorList>
    </citation>
    <scope>NUCLEOTIDE SEQUENCE</scope>
    <source>
        <strain evidence="2">KCTC 12988</strain>
    </source>
</reference>
<reference evidence="2" key="1">
    <citation type="journal article" date="2014" name="Int. J. Syst. Evol. Microbiol.">
        <title>Complete genome sequence of Corynebacterium casei LMG S-19264T (=DSM 44701T), isolated from a smear-ripened cheese.</title>
        <authorList>
            <consortium name="US DOE Joint Genome Institute (JGI-PGF)"/>
            <person name="Walter F."/>
            <person name="Albersmeier A."/>
            <person name="Kalinowski J."/>
            <person name="Ruckert C."/>
        </authorList>
    </citation>
    <scope>NUCLEOTIDE SEQUENCE</scope>
    <source>
        <strain evidence="2">KCTC 12988</strain>
    </source>
</reference>